<dbReference type="RefSeq" id="WP_064211628.1">
    <property type="nucleotide sequence ID" value="NZ_CABIVY010000035.1"/>
</dbReference>
<evidence type="ECO:0000313" key="1">
    <source>
        <dbReference type="EMBL" id="WHI61059.1"/>
    </source>
</evidence>
<reference evidence="1" key="1">
    <citation type="journal article" date="2023" name="Antibiotics">
        <title>Prevalence and Molecular Characterization of Methicillin-Resistant Staphylococci (MRS) and Mammaliicocci (MRM) in Dromedary Camels from Algeria: First Detection of SCCmec-mecC Hybrid in Methicillin-Resistant Mammaliicoccus lentus.</title>
        <authorList>
            <person name="Belhout C."/>
            <person name="Boyen F."/>
            <person name="Vereecke N."/>
            <person name="Theuns S."/>
            <person name="Taibi N."/>
            <person name="Stegger M."/>
            <person name="de la Fe-Rodriguez P.Y."/>
            <person name="Bouayad L."/>
            <person name="Elgroud R."/>
            <person name="Butaye P."/>
        </authorList>
    </citation>
    <scope>NUCLEOTIDE SEQUENCE</scope>
    <source>
        <strain evidence="1">7048</strain>
    </source>
</reference>
<dbReference type="GeneID" id="99677118"/>
<dbReference type="InterPro" id="IPR023324">
    <property type="entry name" value="BH2638-like_sf"/>
</dbReference>
<dbReference type="AlphaFoldDB" id="A0AAX3W792"/>
<dbReference type="EMBL" id="CP118848">
    <property type="protein sequence ID" value="WHI61059.1"/>
    <property type="molecule type" value="Genomic_DNA"/>
</dbReference>
<dbReference type="SUPFAM" id="SSF158504">
    <property type="entry name" value="BH2638-like"/>
    <property type="match status" value="1"/>
</dbReference>
<dbReference type="Proteomes" id="UP001223261">
    <property type="component" value="Chromosome"/>
</dbReference>
<organism evidence="1 2">
    <name type="scientific">Mammaliicoccus lentus</name>
    <name type="common">Staphylococcus lentus</name>
    <dbReference type="NCBI Taxonomy" id="42858"/>
    <lineage>
        <taxon>Bacteria</taxon>
        <taxon>Bacillati</taxon>
        <taxon>Bacillota</taxon>
        <taxon>Bacilli</taxon>
        <taxon>Bacillales</taxon>
        <taxon>Staphylococcaceae</taxon>
        <taxon>Mammaliicoccus</taxon>
    </lineage>
</organism>
<dbReference type="NCBIfam" id="NF003353">
    <property type="entry name" value="PRK04387.1"/>
    <property type="match status" value="1"/>
</dbReference>
<proteinExistence type="predicted"/>
<evidence type="ECO:0000313" key="2">
    <source>
        <dbReference type="Proteomes" id="UP001223261"/>
    </source>
</evidence>
<dbReference type="InterPro" id="IPR007920">
    <property type="entry name" value="UPF0223"/>
</dbReference>
<accession>A0AAX3W792</accession>
<dbReference type="Pfam" id="PF05256">
    <property type="entry name" value="UPF0223"/>
    <property type="match status" value="1"/>
</dbReference>
<sequence length="90" mass="10465">MEYSYPIDVDWSQEEILQVVEFFNHIEDAYESSANRESFEQAYKNFKKVVPGKADENNMYKEFKQASGYDGYKAVKALKDSTTETSITIK</sequence>
<name>A0AAX3W792_MAMLE</name>
<dbReference type="PIRSF" id="PIRSF037260">
    <property type="entry name" value="UPF0223"/>
    <property type="match status" value="1"/>
</dbReference>
<protein>
    <submittedName>
        <fullName evidence="1">UPF0223 family protein</fullName>
    </submittedName>
</protein>
<dbReference type="Gene3D" id="1.10.220.80">
    <property type="entry name" value="BH2638-like"/>
    <property type="match status" value="1"/>
</dbReference>
<gene>
    <name evidence="1" type="ORF">PYH69_05355</name>
</gene>